<gene>
    <name evidence="2" type="ORF">Z517_10611</name>
</gene>
<evidence type="ECO:0000313" key="3">
    <source>
        <dbReference type="Proteomes" id="UP000053029"/>
    </source>
</evidence>
<sequence length="764" mass="84708">MANARRSARSNIFIQHDPNASRYSQRLSKEQWEDIRPRVVALCSQDVSISGILRELQSSNISVTRNQLDGKMKRWGLKGSTQGLSTQAMLAVPYAAMSEQAAISGENARNPAELLSQSASSTLSTMNPAGSSYGSAPESKPPQLEEASPFEPTGLSRISKSQYIADASDTDIILTEYSVIPPTIVPSESSAGAAASDLQPQAREMMETEDNNMTQSFTRKQDSPKHSLGQNPHRLPQVLLDERHPRLEINSLCFDDEGIIPRMFCFFVTKYGASVSVLKRLGYMATLLLTLNFQSEAYQLSLRIVDQINRQASVQGVSRQLLPLYVISCAQCAGSVGERLEAMSLVRQTYNWLSRCHQSGQHTGQKTTSCLEVLLQVEEDNPMQRDKVTAYWFLNTALFDFQQDDEHFIWSETLSCHSIDSAFHLLHEDRGILNLIKNAITQLKKRLQAYRKEIDGLWCGNLRAFEDDLYIGRELARLVLKPRVSQDAGHLDDLVSPESAEDFGNSTLVSQLLAPVLSVMCVMIGKQGRREWIGDGRWSASTSNFKLSAMLMDAALSIQRAVCRGRKVEGGGVLDGLITADSYEGFIDACLRELNAREMRKFRSEAMDDKDLINMTALLAKVSNHSDLDLLAISFLPSMVLTLQERTHFPPQPIRPATLSNRLHVEAVRAYSAEAWVGPPLARSCTSSISSGYKSFKTTTVAHGMVGSMQPPTIPPVPMVNWSELMSLKFDVGTGFPSIHMTSVPSVISTRDFECHTVDEDIVL</sequence>
<accession>A0A0D2DDX3</accession>
<name>A0A0D2DDX3_9EURO</name>
<dbReference type="EMBL" id="KN846975">
    <property type="protein sequence ID" value="KIW75866.1"/>
    <property type="molecule type" value="Genomic_DNA"/>
</dbReference>
<dbReference type="OrthoDB" id="10323578at2759"/>
<organism evidence="2 3">
    <name type="scientific">Fonsecaea pedrosoi CBS 271.37</name>
    <dbReference type="NCBI Taxonomy" id="1442368"/>
    <lineage>
        <taxon>Eukaryota</taxon>
        <taxon>Fungi</taxon>
        <taxon>Dikarya</taxon>
        <taxon>Ascomycota</taxon>
        <taxon>Pezizomycotina</taxon>
        <taxon>Eurotiomycetes</taxon>
        <taxon>Chaetothyriomycetidae</taxon>
        <taxon>Chaetothyriales</taxon>
        <taxon>Herpotrichiellaceae</taxon>
        <taxon>Fonsecaea</taxon>
    </lineage>
</organism>
<dbReference type="AlphaFoldDB" id="A0A0D2DDX3"/>
<protein>
    <recommendedName>
        <fullName evidence="4">Clr5 domain-containing protein</fullName>
    </recommendedName>
</protein>
<evidence type="ECO:0008006" key="4">
    <source>
        <dbReference type="Google" id="ProtNLM"/>
    </source>
</evidence>
<evidence type="ECO:0000256" key="1">
    <source>
        <dbReference type="SAM" id="MobiDB-lite"/>
    </source>
</evidence>
<dbReference type="RefSeq" id="XP_013279674.1">
    <property type="nucleotide sequence ID" value="XM_013424220.1"/>
</dbReference>
<reference evidence="2 3" key="1">
    <citation type="submission" date="2015-01" db="EMBL/GenBank/DDBJ databases">
        <title>The Genome Sequence of Fonsecaea pedrosoi CBS 271.37.</title>
        <authorList>
            <consortium name="The Broad Institute Genomics Platform"/>
            <person name="Cuomo C."/>
            <person name="de Hoog S."/>
            <person name="Gorbushina A."/>
            <person name="Stielow B."/>
            <person name="Teixiera M."/>
            <person name="Abouelleil A."/>
            <person name="Chapman S.B."/>
            <person name="Priest M."/>
            <person name="Young S.K."/>
            <person name="Wortman J."/>
            <person name="Nusbaum C."/>
            <person name="Birren B."/>
        </authorList>
    </citation>
    <scope>NUCLEOTIDE SEQUENCE [LARGE SCALE GENOMIC DNA]</scope>
    <source>
        <strain evidence="2 3">CBS 271.37</strain>
    </source>
</reference>
<keyword evidence="3" id="KW-1185">Reference proteome</keyword>
<feature type="region of interest" description="Disordered" evidence="1">
    <location>
        <begin position="117"/>
        <end position="154"/>
    </location>
</feature>
<dbReference type="Proteomes" id="UP000053029">
    <property type="component" value="Unassembled WGS sequence"/>
</dbReference>
<dbReference type="HOGENOM" id="CLU_398477_0_0_1"/>
<evidence type="ECO:0000313" key="2">
    <source>
        <dbReference type="EMBL" id="KIW75866.1"/>
    </source>
</evidence>
<proteinExistence type="predicted"/>
<dbReference type="VEuPathDB" id="FungiDB:Z517_10611"/>
<dbReference type="GeneID" id="25310101"/>